<keyword evidence="1" id="KW-0106">Calcium</keyword>
<dbReference type="InterPro" id="IPR002126">
    <property type="entry name" value="Cadherin-like_dom"/>
</dbReference>
<feature type="region of interest" description="Disordered" evidence="2">
    <location>
        <begin position="46"/>
        <end position="76"/>
    </location>
</feature>
<dbReference type="OrthoDB" id="6252479at2759"/>
<dbReference type="InterPro" id="IPR015919">
    <property type="entry name" value="Cadherin-like_sf"/>
</dbReference>
<evidence type="ECO:0000313" key="4">
    <source>
        <dbReference type="EMBL" id="RWS29608.1"/>
    </source>
</evidence>
<dbReference type="GO" id="GO:0007156">
    <property type="term" value="P:homophilic cell adhesion via plasma membrane adhesion molecules"/>
    <property type="evidence" value="ECO:0007669"/>
    <property type="project" value="InterPro"/>
</dbReference>
<dbReference type="Gene3D" id="2.60.40.60">
    <property type="entry name" value="Cadherins"/>
    <property type="match status" value="1"/>
</dbReference>
<gene>
    <name evidence="4" type="ORF">B4U80_00138</name>
</gene>
<sequence>IYYKIESKDGSDRYFTIDRETGEIYTKLEFDREIKQAYAILVNAYDGAPSSRPNKKAGEPNSVYRTRAGSSAVEES</sequence>
<evidence type="ECO:0000259" key="3">
    <source>
        <dbReference type="PROSITE" id="PS50268"/>
    </source>
</evidence>
<proteinExistence type="predicted"/>
<evidence type="ECO:0000256" key="2">
    <source>
        <dbReference type="SAM" id="MobiDB-lite"/>
    </source>
</evidence>
<dbReference type="Proteomes" id="UP000288716">
    <property type="component" value="Unassembled WGS sequence"/>
</dbReference>
<dbReference type="EMBL" id="NCKV01000837">
    <property type="protein sequence ID" value="RWS29608.1"/>
    <property type="molecule type" value="Genomic_DNA"/>
</dbReference>
<keyword evidence="5" id="KW-1185">Reference proteome</keyword>
<protein>
    <submittedName>
        <fullName evidence="4">Neural-cadherin-like protein</fullName>
    </submittedName>
</protein>
<dbReference type="VEuPathDB" id="VectorBase:LDEU002432"/>
<dbReference type="GO" id="GO:0016020">
    <property type="term" value="C:membrane"/>
    <property type="evidence" value="ECO:0007669"/>
    <property type="project" value="InterPro"/>
</dbReference>
<reference evidence="4 5" key="1">
    <citation type="journal article" date="2018" name="Gigascience">
        <title>Genomes of trombidid mites reveal novel predicted allergens and laterally-transferred genes associated with secondary metabolism.</title>
        <authorList>
            <person name="Dong X."/>
            <person name="Chaisiri K."/>
            <person name="Xia D."/>
            <person name="Armstrong S.D."/>
            <person name="Fang Y."/>
            <person name="Donnelly M.J."/>
            <person name="Kadowaki T."/>
            <person name="McGarry J.W."/>
            <person name="Darby A.C."/>
            <person name="Makepeace B.L."/>
        </authorList>
    </citation>
    <scope>NUCLEOTIDE SEQUENCE [LARGE SCALE GENOMIC DNA]</scope>
    <source>
        <strain evidence="4">UoL-UT</strain>
    </source>
</reference>
<evidence type="ECO:0000256" key="1">
    <source>
        <dbReference type="PROSITE-ProRule" id="PRU00043"/>
    </source>
</evidence>
<organism evidence="4 5">
    <name type="scientific">Leptotrombidium deliense</name>
    <dbReference type="NCBI Taxonomy" id="299467"/>
    <lineage>
        <taxon>Eukaryota</taxon>
        <taxon>Metazoa</taxon>
        <taxon>Ecdysozoa</taxon>
        <taxon>Arthropoda</taxon>
        <taxon>Chelicerata</taxon>
        <taxon>Arachnida</taxon>
        <taxon>Acari</taxon>
        <taxon>Acariformes</taxon>
        <taxon>Trombidiformes</taxon>
        <taxon>Prostigmata</taxon>
        <taxon>Anystina</taxon>
        <taxon>Parasitengona</taxon>
        <taxon>Trombiculoidea</taxon>
        <taxon>Trombiculidae</taxon>
        <taxon>Leptotrombidium</taxon>
    </lineage>
</organism>
<evidence type="ECO:0000313" key="5">
    <source>
        <dbReference type="Proteomes" id="UP000288716"/>
    </source>
</evidence>
<dbReference type="Pfam" id="PF00028">
    <property type="entry name" value="Cadherin"/>
    <property type="match status" value="1"/>
</dbReference>
<feature type="domain" description="Cadherin" evidence="3">
    <location>
        <begin position="1"/>
        <end position="46"/>
    </location>
</feature>
<dbReference type="GO" id="GO:0005509">
    <property type="term" value="F:calcium ion binding"/>
    <property type="evidence" value="ECO:0007669"/>
    <property type="project" value="UniProtKB-UniRule"/>
</dbReference>
<dbReference type="CDD" id="cd11304">
    <property type="entry name" value="Cadherin_repeat"/>
    <property type="match status" value="1"/>
</dbReference>
<dbReference type="SUPFAM" id="SSF49313">
    <property type="entry name" value="Cadherin-like"/>
    <property type="match status" value="1"/>
</dbReference>
<dbReference type="AlphaFoldDB" id="A0A443SQ04"/>
<feature type="non-terminal residue" evidence="4">
    <location>
        <position position="1"/>
    </location>
</feature>
<comment type="caution">
    <text evidence="4">The sequence shown here is derived from an EMBL/GenBank/DDBJ whole genome shotgun (WGS) entry which is preliminary data.</text>
</comment>
<dbReference type="STRING" id="299467.A0A443SQ04"/>
<name>A0A443SQ04_9ACAR</name>
<dbReference type="PROSITE" id="PS50268">
    <property type="entry name" value="CADHERIN_2"/>
    <property type="match status" value="1"/>
</dbReference>
<accession>A0A443SQ04</accession>